<comment type="function">
    <text evidence="7">Activator of cell division through the inhibition of FtsZ GTPase activity, therefore promoting FtsZ assembly into bundles of protofilaments necessary for the formation of the division Z ring. It is recruited early at mid-cell but it is not essential for cell division.</text>
</comment>
<dbReference type="SUPFAM" id="SSF102829">
    <property type="entry name" value="Cell division protein ZapA-like"/>
    <property type="match status" value="1"/>
</dbReference>
<dbReference type="GO" id="GO:0000921">
    <property type="term" value="P:septin ring assembly"/>
    <property type="evidence" value="ECO:0007669"/>
    <property type="project" value="TreeGrafter"/>
</dbReference>
<gene>
    <name evidence="12" type="ORF">CRI93_04315</name>
</gene>
<dbReference type="PANTHER" id="PTHR34981:SF1">
    <property type="entry name" value="CELL DIVISION PROTEIN ZAPA"/>
    <property type="match status" value="1"/>
</dbReference>
<comment type="subcellular location">
    <subcellularLocation>
        <location evidence="1">Cytoplasm</location>
    </subcellularLocation>
</comment>
<dbReference type="Gene3D" id="6.10.250.790">
    <property type="match status" value="1"/>
</dbReference>
<evidence type="ECO:0000256" key="5">
    <source>
        <dbReference type="ARBA" id="ARBA00023210"/>
    </source>
</evidence>
<name>A0A2H3NNL7_9BACT</name>
<dbReference type="PANTHER" id="PTHR34981">
    <property type="entry name" value="CELL DIVISION PROTEIN ZAPA"/>
    <property type="match status" value="1"/>
</dbReference>
<keyword evidence="6" id="KW-0131">Cell cycle</keyword>
<dbReference type="AlphaFoldDB" id="A0A2H3NNL7"/>
<dbReference type="InterPro" id="IPR053712">
    <property type="entry name" value="Bac_CellDiv_Activator"/>
</dbReference>
<keyword evidence="5" id="KW-0717">Septation</keyword>
<dbReference type="GO" id="GO:0032153">
    <property type="term" value="C:cell division site"/>
    <property type="evidence" value="ECO:0007669"/>
    <property type="project" value="TreeGrafter"/>
</dbReference>
<protein>
    <recommendedName>
        <fullName evidence="2">Cell division protein ZapA</fullName>
    </recommendedName>
    <alternativeName>
        <fullName evidence="9">Z ring-associated protein ZapA</fullName>
    </alternativeName>
</protein>
<dbReference type="GO" id="GO:0005829">
    <property type="term" value="C:cytosol"/>
    <property type="evidence" value="ECO:0007669"/>
    <property type="project" value="TreeGrafter"/>
</dbReference>
<feature type="region of interest" description="Disordered" evidence="11">
    <location>
        <begin position="103"/>
        <end position="167"/>
    </location>
</feature>
<dbReference type="Pfam" id="PF05164">
    <property type="entry name" value="ZapA"/>
    <property type="match status" value="1"/>
</dbReference>
<evidence type="ECO:0000256" key="3">
    <source>
        <dbReference type="ARBA" id="ARBA00022490"/>
    </source>
</evidence>
<evidence type="ECO:0000256" key="10">
    <source>
        <dbReference type="SAM" id="Coils"/>
    </source>
</evidence>
<comment type="subunit">
    <text evidence="8">Homodimer. Interacts with FtsZ.</text>
</comment>
<reference evidence="12 13" key="1">
    <citation type="submission" date="2017-10" db="EMBL/GenBank/DDBJ databases">
        <title>Draft genome of Longimonas halophila.</title>
        <authorList>
            <person name="Goh K.M."/>
            <person name="Shamsir M.S."/>
            <person name="Lim S.W."/>
        </authorList>
    </citation>
    <scope>NUCLEOTIDE SEQUENCE [LARGE SCALE GENOMIC DNA]</scope>
    <source>
        <strain evidence="12 13">KCTC 42399</strain>
    </source>
</reference>
<dbReference type="OrthoDB" id="1495773at2"/>
<dbReference type="GO" id="GO:0000917">
    <property type="term" value="P:division septum assembly"/>
    <property type="evidence" value="ECO:0007669"/>
    <property type="project" value="UniProtKB-KW"/>
</dbReference>
<sequence length="167" mass="17811">MATPDMKPICVHIMGHEYALRVRKGEESTTRELAEQVNARMKAFKEEHPEQAELTTSVITALAMAEELNDLRSELESVRQQAQSANEQAQALQQLLTHLSEQMAETLPSGALPVDPDVTPALPSNDDAPEVASASDGHADADVSPPAPALVPGSNTGGSESSEEDKT</sequence>
<dbReference type="RefSeq" id="WP_098061384.1">
    <property type="nucleotide sequence ID" value="NZ_PDEP01000003.1"/>
</dbReference>
<dbReference type="EMBL" id="PDEP01000003">
    <property type="protein sequence ID" value="PEN08345.1"/>
    <property type="molecule type" value="Genomic_DNA"/>
</dbReference>
<feature type="coiled-coil region" evidence="10">
    <location>
        <begin position="61"/>
        <end position="102"/>
    </location>
</feature>
<keyword evidence="10" id="KW-0175">Coiled coil</keyword>
<dbReference type="InterPro" id="IPR007838">
    <property type="entry name" value="Cell_div_ZapA-like"/>
</dbReference>
<keyword evidence="13" id="KW-1185">Reference proteome</keyword>
<evidence type="ECO:0000256" key="8">
    <source>
        <dbReference type="ARBA" id="ARBA00026068"/>
    </source>
</evidence>
<evidence type="ECO:0000256" key="9">
    <source>
        <dbReference type="ARBA" id="ARBA00033158"/>
    </source>
</evidence>
<dbReference type="InterPro" id="IPR036192">
    <property type="entry name" value="Cell_div_ZapA-like_sf"/>
</dbReference>
<evidence type="ECO:0000313" key="12">
    <source>
        <dbReference type="EMBL" id="PEN08345.1"/>
    </source>
</evidence>
<dbReference type="GO" id="GO:0043093">
    <property type="term" value="P:FtsZ-dependent cytokinesis"/>
    <property type="evidence" value="ECO:0007669"/>
    <property type="project" value="TreeGrafter"/>
</dbReference>
<evidence type="ECO:0000256" key="11">
    <source>
        <dbReference type="SAM" id="MobiDB-lite"/>
    </source>
</evidence>
<evidence type="ECO:0000256" key="4">
    <source>
        <dbReference type="ARBA" id="ARBA00022618"/>
    </source>
</evidence>
<comment type="caution">
    <text evidence="12">The sequence shown here is derived from an EMBL/GenBank/DDBJ whole genome shotgun (WGS) entry which is preliminary data.</text>
</comment>
<dbReference type="GO" id="GO:0030428">
    <property type="term" value="C:cell septum"/>
    <property type="evidence" value="ECO:0007669"/>
    <property type="project" value="TreeGrafter"/>
</dbReference>
<proteinExistence type="predicted"/>
<evidence type="ECO:0000256" key="2">
    <source>
        <dbReference type="ARBA" id="ARBA00015195"/>
    </source>
</evidence>
<evidence type="ECO:0000256" key="1">
    <source>
        <dbReference type="ARBA" id="ARBA00004496"/>
    </source>
</evidence>
<accession>A0A2H3NNL7</accession>
<evidence type="ECO:0000256" key="7">
    <source>
        <dbReference type="ARBA" id="ARBA00024910"/>
    </source>
</evidence>
<keyword evidence="3" id="KW-0963">Cytoplasm</keyword>
<organism evidence="12 13">
    <name type="scientific">Longimonas halophila</name>
    <dbReference type="NCBI Taxonomy" id="1469170"/>
    <lineage>
        <taxon>Bacteria</taxon>
        <taxon>Pseudomonadati</taxon>
        <taxon>Rhodothermota</taxon>
        <taxon>Rhodothermia</taxon>
        <taxon>Rhodothermales</taxon>
        <taxon>Salisaetaceae</taxon>
        <taxon>Longimonas</taxon>
    </lineage>
</organism>
<keyword evidence="4 12" id="KW-0132">Cell division</keyword>
<dbReference type="Proteomes" id="UP000221024">
    <property type="component" value="Unassembled WGS sequence"/>
</dbReference>
<evidence type="ECO:0000256" key="6">
    <source>
        <dbReference type="ARBA" id="ARBA00023306"/>
    </source>
</evidence>
<evidence type="ECO:0000313" key="13">
    <source>
        <dbReference type="Proteomes" id="UP000221024"/>
    </source>
</evidence>